<name>L1JZ71_GUITC</name>
<dbReference type="KEGG" id="gtt:GUITHDRAFT_100827"/>
<evidence type="ECO:0000313" key="4">
    <source>
        <dbReference type="Proteomes" id="UP000011087"/>
    </source>
</evidence>
<protein>
    <submittedName>
        <fullName evidence="2 3">Uncharacterized protein</fullName>
    </submittedName>
</protein>
<reference evidence="2 4" key="1">
    <citation type="journal article" date="2012" name="Nature">
        <title>Algal genomes reveal evolutionary mosaicism and the fate of nucleomorphs.</title>
        <authorList>
            <consortium name="DOE Joint Genome Institute"/>
            <person name="Curtis B.A."/>
            <person name="Tanifuji G."/>
            <person name="Burki F."/>
            <person name="Gruber A."/>
            <person name="Irimia M."/>
            <person name="Maruyama S."/>
            <person name="Arias M.C."/>
            <person name="Ball S.G."/>
            <person name="Gile G.H."/>
            <person name="Hirakawa Y."/>
            <person name="Hopkins J.F."/>
            <person name="Kuo A."/>
            <person name="Rensing S.A."/>
            <person name="Schmutz J."/>
            <person name="Symeonidi A."/>
            <person name="Elias M."/>
            <person name="Eveleigh R.J."/>
            <person name="Herman E.K."/>
            <person name="Klute M.J."/>
            <person name="Nakayama T."/>
            <person name="Obornik M."/>
            <person name="Reyes-Prieto A."/>
            <person name="Armbrust E.V."/>
            <person name="Aves S.J."/>
            <person name="Beiko R.G."/>
            <person name="Coutinho P."/>
            <person name="Dacks J.B."/>
            <person name="Durnford D.G."/>
            <person name="Fast N.M."/>
            <person name="Green B.R."/>
            <person name="Grisdale C.J."/>
            <person name="Hempel F."/>
            <person name="Henrissat B."/>
            <person name="Hoppner M.P."/>
            <person name="Ishida K."/>
            <person name="Kim E."/>
            <person name="Koreny L."/>
            <person name="Kroth P.G."/>
            <person name="Liu Y."/>
            <person name="Malik S.B."/>
            <person name="Maier U.G."/>
            <person name="McRose D."/>
            <person name="Mock T."/>
            <person name="Neilson J.A."/>
            <person name="Onodera N.T."/>
            <person name="Poole A.M."/>
            <person name="Pritham E.J."/>
            <person name="Richards T.A."/>
            <person name="Rocap G."/>
            <person name="Roy S.W."/>
            <person name="Sarai C."/>
            <person name="Schaack S."/>
            <person name="Shirato S."/>
            <person name="Slamovits C.H."/>
            <person name="Spencer D.F."/>
            <person name="Suzuki S."/>
            <person name="Worden A.Z."/>
            <person name="Zauner S."/>
            <person name="Barry K."/>
            <person name="Bell C."/>
            <person name="Bharti A.K."/>
            <person name="Crow J.A."/>
            <person name="Grimwood J."/>
            <person name="Kramer R."/>
            <person name="Lindquist E."/>
            <person name="Lucas S."/>
            <person name="Salamov A."/>
            <person name="McFadden G.I."/>
            <person name="Lane C.E."/>
            <person name="Keeling P.J."/>
            <person name="Gray M.W."/>
            <person name="Grigoriev I.V."/>
            <person name="Archibald J.M."/>
        </authorList>
    </citation>
    <scope>NUCLEOTIDE SEQUENCE</scope>
    <source>
        <strain evidence="2 4">CCMP2712</strain>
    </source>
</reference>
<dbReference type="EnsemblProtists" id="EKX53861">
    <property type="protein sequence ID" value="EKX53861"/>
    <property type="gene ID" value="GUITHDRAFT_100827"/>
</dbReference>
<dbReference type="EMBL" id="JH992969">
    <property type="protein sequence ID" value="EKX53861.1"/>
    <property type="molecule type" value="Genomic_DNA"/>
</dbReference>
<feature type="region of interest" description="Disordered" evidence="1">
    <location>
        <begin position="83"/>
        <end position="102"/>
    </location>
</feature>
<dbReference type="RefSeq" id="XP_005840841.1">
    <property type="nucleotide sequence ID" value="XM_005840784.1"/>
</dbReference>
<proteinExistence type="predicted"/>
<dbReference type="GeneID" id="17310331"/>
<keyword evidence="4" id="KW-1185">Reference proteome</keyword>
<sequence>MILAVDDRDVGMRFLSQLFIDLLFRQGCNSDKRWLNARKERESAQRREEEIEALQGANAEEIANLSETLRKAEQARRESEIQLHPLQQRETELAEEMNRQKEKERLRKEYIEELKKRHEEEKNRLEQLFLKEQAGRREDQVLRLSAESNLSKIQTELSRLREYELARKELEEECKAKIDDENSRMKEIFQVSDQMRMTLRDIELKMSRAYADYFNIAPYESAVENEAEEAEDLFLA</sequence>
<evidence type="ECO:0000313" key="3">
    <source>
        <dbReference type="EnsemblProtists" id="EKX53861"/>
    </source>
</evidence>
<accession>L1JZ71</accession>
<dbReference type="PaxDb" id="55529-EKX53861"/>
<dbReference type="AlphaFoldDB" id="L1JZ71"/>
<dbReference type="Proteomes" id="UP000011087">
    <property type="component" value="Unassembled WGS sequence"/>
</dbReference>
<evidence type="ECO:0000313" key="2">
    <source>
        <dbReference type="EMBL" id="EKX53861.1"/>
    </source>
</evidence>
<dbReference type="HOGENOM" id="CLU_1177322_0_0_1"/>
<organism evidence="2">
    <name type="scientific">Guillardia theta (strain CCMP2712)</name>
    <name type="common">Cryptophyte</name>
    <dbReference type="NCBI Taxonomy" id="905079"/>
    <lineage>
        <taxon>Eukaryota</taxon>
        <taxon>Cryptophyceae</taxon>
        <taxon>Pyrenomonadales</taxon>
        <taxon>Geminigeraceae</taxon>
        <taxon>Guillardia</taxon>
    </lineage>
</organism>
<evidence type="ECO:0000256" key="1">
    <source>
        <dbReference type="SAM" id="MobiDB-lite"/>
    </source>
</evidence>
<gene>
    <name evidence="2" type="ORF">GUITHDRAFT_100827</name>
</gene>
<reference evidence="4" key="2">
    <citation type="submission" date="2012-11" db="EMBL/GenBank/DDBJ databases">
        <authorList>
            <person name="Kuo A."/>
            <person name="Curtis B.A."/>
            <person name="Tanifuji G."/>
            <person name="Burki F."/>
            <person name="Gruber A."/>
            <person name="Irimia M."/>
            <person name="Maruyama S."/>
            <person name="Arias M.C."/>
            <person name="Ball S.G."/>
            <person name="Gile G.H."/>
            <person name="Hirakawa Y."/>
            <person name="Hopkins J.F."/>
            <person name="Rensing S.A."/>
            <person name="Schmutz J."/>
            <person name="Symeonidi A."/>
            <person name="Elias M."/>
            <person name="Eveleigh R.J."/>
            <person name="Herman E.K."/>
            <person name="Klute M.J."/>
            <person name="Nakayama T."/>
            <person name="Obornik M."/>
            <person name="Reyes-Prieto A."/>
            <person name="Armbrust E.V."/>
            <person name="Aves S.J."/>
            <person name="Beiko R.G."/>
            <person name="Coutinho P."/>
            <person name="Dacks J.B."/>
            <person name="Durnford D.G."/>
            <person name="Fast N.M."/>
            <person name="Green B.R."/>
            <person name="Grisdale C."/>
            <person name="Hempe F."/>
            <person name="Henrissat B."/>
            <person name="Hoppner M.P."/>
            <person name="Ishida K.-I."/>
            <person name="Kim E."/>
            <person name="Koreny L."/>
            <person name="Kroth P.G."/>
            <person name="Liu Y."/>
            <person name="Malik S.-B."/>
            <person name="Maier U.G."/>
            <person name="McRose D."/>
            <person name="Mock T."/>
            <person name="Neilson J.A."/>
            <person name="Onodera N.T."/>
            <person name="Poole A.M."/>
            <person name="Pritham E.J."/>
            <person name="Richards T.A."/>
            <person name="Rocap G."/>
            <person name="Roy S.W."/>
            <person name="Sarai C."/>
            <person name="Schaack S."/>
            <person name="Shirato S."/>
            <person name="Slamovits C.H."/>
            <person name="Spencer D.F."/>
            <person name="Suzuki S."/>
            <person name="Worden A.Z."/>
            <person name="Zauner S."/>
            <person name="Barry K."/>
            <person name="Bell C."/>
            <person name="Bharti A.K."/>
            <person name="Crow J.A."/>
            <person name="Grimwood J."/>
            <person name="Kramer R."/>
            <person name="Lindquist E."/>
            <person name="Lucas S."/>
            <person name="Salamov A."/>
            <person name="McFadden G.I."/>
            <person name="Lane C.E."/>
            <person name="Keeling P.J."/>
            <person name="Gray M.W."/>
            <person name="Grigoriev I.V."/>
            <person name="Archibald J.M."/>
        </authorList>
    </citation>
    <scope>NUCLEOTIDE SEQUENCE</scope>
    <source>
        <strain evidence="4">CCMP2712</strain>
    </source>
</reference>
<reference evidence="3" key="3">
    <citation type="submission" date="2015-06" db="UniProtKB">
        <authorList>
            <consortium name="EnsemblProtists"/>
        </authorList>
    </citation>
    <scope>IDENTIFICATION</scope>
</reference>